<protein>
    <submittedName>
        <fullName evidence="1">Uncharacterized protein</fullName>
    </submittedName>
</protein>
<gene>
    <name evidence="1" type="ORF">HNQ66_000503</name>
</gene>
<sequence>MIEDNPRHAILTQWDRVQTALKKLAERHSLYIDLRIMYQTAQTLKDENLVSDELAEALVQLYKSCKYARRVDEFDLPEETVFGYVRATNEAIQALKKA</sequence>
<proteinExistence type="predicted"/>
<dbReference type="AlphaFoldDB" id="A0A7W8DT72"/>
<keyword evidence="2" id="KW-1185">Reference proteome</keyword>
<comment type="caution">
    <text evidence="1">The sequence shown here is derived from an EMBL/GenBank/DDBJ whole genome shotgun (WGS) entry which is preliminary data.</text>
</comment>
<name>A0A7W8DT72_9HYPH</name>
<accession>A0A7W8DT72</accession>
<reference evidence="1 2" key="1">
    <citation type="submission" date="2020-08" db="EMBL/GenBank/DDBJ databases">
        <title>Genomic Encyclopedia of Type Strains, Phase IV (KMG-IV): sequencing the most valuable type-strain genomes for metagenomic binning, comparative biology and taxonomic classification.</title>
        <authorList>
            <person name="Goeker M."/>
        </authorList>
    </citation>
    <scope>NUCLEOTIDE SEQUENCE [LARGE SCALE GENOMIC DNA]</scope>
    <source>
        <strain evidence="1 2">DSM 21319</strain>
    </source>
</reference>
<dbReference type="Proteomes" id="UP000535406">
    <property type="component" value="Unassembled WGS sequence"/>
</dbReference>
<dbReference type="RefSeq" id="WP_184140529.1">
    <property type="nucleotide sequence ID" value="NZ_JACHIK010000002.1"/>
</dbReference>
<evidence type="ECO:0000313" key="1">
    <source>
        <dbReference type="EMBL" id="MBB5041120.1"/>
    </source>
</evidence>
<organism evidence="1 2">
    <name type="scientific">Shinella fusca</name>
    <dbReference type="NCBI Taxonomy" id="544480"/>
    <lineage>
        <taxon>Bacteria</taxon>
        <taxon>Pseudomonadati</taxon>
        <taxon>Pseudomonadota</taxon>
        <taxon>Alphaproteobacteria</taxon>
        <taxon>Hyphomicrobiales</taxon>
        <taxon>Rhizobiaceae</taxon>
        <taxon>Shinella</taxon>
    </lineage>
</organism>
<evidence type="ECO:0000313" key="2">
    <source>
        <dbReference type="Proteomes" id="UP000535406"/>
    </source>
</evidence>
<dbReference type="EMBL" id="JACHIK010000002">
    <property type="protein sequence ID" value="MBB5041120.1"/>
    <property type="molecule type" value="Genomic_DNA"/>
</dbReference>